<dbReference type="CDD" id="cd09140">
    <property type="entry name" value="PLDc_vPLD1_2_like_bac_1"/>
    <property type="match status" value="1"/>
</dbReference>
<evidence type="ECO:0000313" key="12">
    <source>
        <dbReference type="Proteomes" id="UP001203410"/>
    </source>
</evidence>
<sequence>MLRNCWRIERAERAAVIVDACDYYHVIREAMEKARHRILIIGWDFDPRIKLDRRGKGADADETLGAFLLKLAKKKPHVRIAILKWNFGAMKTLFRGSAIAWVARLAATRAITFKLDSAHPPGCSHHQKIVVIDDCFAICGGIDMTGDRWDRPAHKDNDPDRVRPNGKPYGPWHDATMAVDGPLAAALGELACDRWERATGKRLGPVRDADPIWPDDLEPTFQDQNFAIARTSAKYCEHAEVKEVEALFLDMIASARRFIYAENQYFTSPKIAQAIRERMLGSDPPEIVFVNPIRADGWLEQVAMDAARVRLAQVIGREDPGNRFRIYSPVTEGGADIYVHAKIMIVDDRILRVGSANMNNRSLGLDSECDLAVEADGDATEAVIAGVRTRLMAEHLGASEDEVRTLFDRTGSLIGTIEALQRDGRTMKLLELEKPGEATAFIADTELLDPKSPDAMFEDFTSKSLFSGLGGWWKRRR</sequence>
<accession>A0ABT0RW14</accession>
<keyword evidence="7" id="KW-0378">Hydrolase</keyword>
<dbReference type="InterPro" id="IPR001736">
    <property type="entry name" value="PLipase_D/transphosphatidylase"/>
</dbReference>
<name>A0ABT0RW14_9SPHN</name>
<evidence type="ECO:0000256" key="8">
    <source>
        <dbReference type="ARBA" id="ARBA00023098"/>
    </source>
</evidence>
<proteinExistence type="predicted"/>
<dbReference type="CDD" id="cd09143">
    <property type="entry name" value="PLDc_vPLD1_2_like_bac_2"/>
    <property type="match status" value="1"/>
</dbReference>
<comment type="function">
    <text evidence="2">Could be a virulence factor.</text>
</comment>
<protein>
    <recommendedName>
        <fullName evidence="4">Phospholipase D</fullName>
    </recommendedName>
    <alternativeName>
        <fullName evidence="9">Choline phosphatase</fullName>
    </alternativeName>
</protein>
<dbReference type="SMART" id="SM00155">
    <property type="entry name" value="PLDc"/>
    <property type="match status" value="2"/>
</dbReference>
<dbReference type="InterPro" id="IPR025202">
    <property type="entry name" value="PLD-like_dom"/>
</dbReference>
<keyword evidence="6" id="KW-0677">Repeat</keyword>
<dbReference type="PANTHER" id="PTHR18896:SF76">
    <property type="entry name" value="PHOSPHOLIPASE"/>
    <property type="match status" value="1"/>
</dbReference>
<evidence type="ECO:0000256" key="7">
    <source>
        <dbReference type="ARBA" id="ARBA00022801"/>
    </source>
</evidence>
<feature type="domain" description="PLD phosphodiesterase" evidence="10">
    <location>
        <begin position="125"/>
        <end position="148"/>
    </location>
</feature>
<evidence type="ECO:0000256" key="1">
    <source>
        <dbReference type="ARBA" id="ARBA00000798"/>
    </source>
</evidence>
<evidence type="ECO:0000256" key="9">
    <source>
        <dbReference type="ARBA" id="ARBA00029594"/>
    </source>
</evidence>
<dbReference type="Gene3D" id="3.30.870.10">
    <property type="entry name" value="Endonuclease Chain A"/>
    <property type="match status" value="2"/>
</dbReference>
<gene>
    <name evidence="11" type="ORF">LZ496_10410</name>
</gene>
<keyword evidence="5" id="KW-0964">Secreted</keyword>
<evidence type="ECO:0000313" key="11">
    <source>
        <dbReference type="EMBL" id="MCL6699190.1"/>
    </source>
</evidence>
<dbReference type="InterPro" id="IPR015679">
    <property type="entry name" value="PLipase_D_fam"/>
</dbReference>
<dbReference type="SUPFAM" id="SSF56024">
    <property type="entry name" value="Phospholipase D/nuclease"/>
    <property type="match status" value="2"/>
</dbReference>
<evidence type="ECO:0000256" key="3">
    <source>
        <dbReference type="ARBA" id="ARBA00004613"/>
    </source>
</evidence>
<keyword evidence="8" id="KW-0443">Lipid metabolism</keyword>
<dbReference type="PROSITE" id="PS50035">
    <property type="entry name" value="PLD"/>
    <property type="match status" value="2"/>
</dbReference>
<dbReference type="PANTHER" id="PTHR18896">
    <property type="entry name" value="PHOSPHOLIPASE D"/>
    <property type="match status" value="1"/>
</dbReference>
<dbReference type="EMBL" id="JAMGBA010000002">
    <property type="protein sequence ID" value="MCL6699190.1"/>
    <property type="molecule type" value="Genomic_DNA"/>
</dbReference>
<organism evidence="11 12">
    <name type="scientific">Sphingomonas caseinilyticus</name>
    <dbReference type="NCBI Taxonomy" id="2908205"/>
    <lineage>
        <taxon>Bacteria</taxon>
        <taxon>Pseudomonadati</taxon>
        <taxon>Pseudomonadota</taxon>
        <taxon>Alphaproteobacteria</taxon>
        <taxon>Sphingomonadales</taxon>
        <taxon>Sphingomonadaceae</taxon>
        <taxon>Sphingomonas</taxon>
    </lineage>
</organism>
<evidence type="ECO:0000256" key="4">
    <source>
        <dbReference type="ARBA" id="ARBA00018392"/>
    </source>
</evidence>
<comment type="catalytic activity">
    <reaction evidence="1">
        <text>a 1,2-diacyl-sn-glycero-3-phosphocholine + H2O = a 1,2-diacyl-sn-glycero-3-phosphate + choline + H(+)</text>
        <dbReference type="Rhea" id="RHEA:14445"/>
        <dbReference type="ChEBI" id="CHEBI:15354"/>
        <dbReference type="ChEBI" id="CHEBI:15377"/>
        <dbReference type="ChEBI" id="CHEBI:15378"/>
        <dbReference type="ChEBI" id="CHEBI:57643"/>
        <dbReference type="ChEBI" id="CHEBI:58608"/>
        <dbReference type="EC" id="3.1.4.4"/>
    </reaction>
</comment>
<evidence type="ECO:0000256" key="6">
    <source>
        <dbReference type="ARBA" id="ARBA00022737"/>
    </source>
</evidence>
<evidence type="ECO:0000256" key="5">
    <source>
        <dbReference type="ARBA" id="ARBA00022525"/>
    </source>
</evidence>
<dbReference type="Pfam" id="PF13091">
    <property type="entry name" value="PLDc_2"/>
    <property type="match status" value="1"/>
</dbReference>
<comment type="subcellular location">
    <subcellularLocation>
        <location evidence="3">Secreted</location>
    </subcellularLocation>
</comment>
<evidence type="ECO:0000259" key="10">
    <source>
        <dbReference type="PROSITE" id="PS50035"/>
    </source>
</evidence>
<dbReference type="Pfam" id="PF00614">
    <property type="entry name" value="PLDc"/>
    <property type="match status" value="1"/>
</dbReference>
<keyword evidence="12" id="KW-1185">Reference proteome</keyword>
<comment type="caution">
    <text evidence="11">The sequence shown here is derived from an EMBL/GenBank/DDBJ whole genome shotgun (WGS) entry which is preliminary data.</text>
</comment>
<dbReference type="Proteomes" id="UP001203410">
    <property type="component" value="Unassembled WGS sequence"/>
</dbReference>
<evidence type="ECO:0000256" key="2">
    <source>
        <dbReference type="ARBA" id="ARBA00003145"/>
    </source>
</evidence>
<reference evidence="11 12" key="1">
    <citation type="submission" date="2022-05" db="EMBL/GenBank/DDBJ databases">
        <authorList>
            <person name="Jo J.-H."/>
            <person name="Im W.-T."/>
        </authorList>
    </citation>
    <scope>NUCLEOTIDE SEQUENCE [LARGE SCALE GENOMIC DNA]</scope>
    <source>
        <strain evidence="11 12">NSE70-1</strain>
    </source>
</reference>
<dbReference type="RefSeq" id="WP_249904610.1">
    <property type="nucleotide sequence ID" value="NZ_JAMGBA010000002.1"/>
</dbReference>
<feature type="domain" description="PLD phosphodiesterase" evidence="10">
    <location>
        <begin position="335"/>
        <end position="362"/>
    </location>
</feature>